<comment type="caution">
    <text evidence="2">The sequence shown here is derived from an EMBL/GenBank/DDBJ whole genome shotgun (WGS) entry which is preliminary data.</text>
</comment>
<protein>
    <submittedName>
        <fullName evidence="2">TIGR02587 family membrane protein</fullName>
    </submittedName>
</protein>
<dbReference type="NCBIfam" id="TIGR02587">
    <property type="entry name" value="TIGR02587 family membrane protein"/>
    <property type="match status" value="1"/>
</dbReference>
<keyword evidence="3" id="KW-1185">Reference proteome</keyword>
<accession>A0ABT9II51</accession>
<feature type="transmembrane region" description="Helical" evidence="1">
    <location>
        <begin position="239"/>
        <end position="261"/>
    </location>
</feature>
<feature type="transmembrane region" description="Helical" evidence="1">
    <location>
        <begin position="69"/>
        <end position="94"/>
    </location>
</feature>
<gene>
    <name evidence="2" type="ORF">QOZ88_21665</name>
</gene>
<keyword evidence="1" id="KW-1133">Transmembrane helix</keyword>
<name>A0ABT9II51_9ACTN</name>
<evidence type="ECO:0000256" key="1">
    <source>
        <dbReference type="SAM" id="Phobius"/>
    </source>
</evidence>
<feature type="transmembrane region" description="Helical" evidence="1">
    <location>
        <begin position="37"/>
        <end position="57"/>
    </location>
</feature>
<keyword evidence="1" id="KW-0472">Membrane</keyword>
<proteinExistence type="predicted"/>
<feature type="transmembrane region" description="Helical" evidence="1">
    <location>
        <begin position="12"/>
        <end position="31"/>
    </location>
</feature>
<evidence type="ECO:0000313" key="2">
    <source>
        <dbReference type="EMBL" id="MDP5185249.1"/>
    </source>
</evidence>
<organism evidence="2 3">
    <name type="scientific">Blastococcus carthaginiensis</name>
    <dbReference type="NCBI Taxonomy" id="3050034"/>
    <lineage>
        <taxon>Bacteria</taxon>
        <taxon>Bacillati</taxon>
        <taxon>Actinomycetota</taxon>
        <taxon>Actinomycetes</taxon>
        <taxon>Geodermatophilales</taxon>
        <taxon>Geodermatophilaceae</taxon>
        <taxon>Blastococcus</taxon>
    </lineage>
</organism>
<feature type="transmembrane region" description="Helical" evidence="1">
    <location>
        <begin position="141"/>
        <end position="157"/>
    </location>
</feature>
<dbReference type="EMBL" id="JASNFN010000041">
    <property type="protein sequence ID" value="MDP5185249.1"/>
    <property type="molecule type" value="Genomic_DNA"/>
</dbReference>
<dbReference type="Pfam" id="PF09622">
    <property type="entry name" value="DUF2391"/>
    <property type="match status" value="1"/>
</dbReference>
<reference evidence="3" key="1">
    <citation type="submission" date="2023-05" db="EMBL/GenBank/DDBJ databases">
        <title>Draft genome of Pseudofrankia sp. BMG5.37.</title>
        <authorList>
            <person name="Gtari M."/>
            <person name="Ghodhbane F."/>
            <person name="Sbissi I."/>
        </authorList>
    </citation>
    <scope>NUCLEOTIDE SEQUENCE [LARGE SCALE GENOMIC DNA]</scope>
    <source>
        <strain evidence="3">BMG 814</strain>
    </source>
</reference>
<sequence length="262" mass="26923">MELTKGLGRAFAGSLLFALPLLMTMEFWQLAHSVERYRLALLVVAAVLLVIGLSRAFGAGPGGVGVGGYLADAGVAVLAAVVAATVVLGALGVVDPLMDWRAAVSVVAIETLPAAVGASYARSQLGQGSRRPRMSGYGHEVFLMAAGAVVFAANIAPTQEIVLLAAEAGAVNIVLLAVLSLLLMHGFVYSLGFGGQERSTDGFVRSFLTLTVVGYVAALAISAYLLWTFGRFDGTGFAMVVNETVVLALPASIGAAAARLIL</sequence>
<feature type="transmembrane region" description="Helical" evidence="1">
    <location>
        <begin position="203"/>
        <end position="227"/>
    </location>
</feature>
<dbReference type="Proteomes" id="UP001233673">
    <property type="component" value="Unassembled WGS sequence"/>
</dbReference>
<evidence type="ECO:0000313" key="3">
    <source>
        <dbReference type="Proteomes" id="UP001233673"/>
    </source>
</evidence>
<dbReference type="InterPro" id="IPR024464">
    <property type="entry name" value="DUF2391"/>
</dbReference>
<keyword evidence="1" id="KW-0812">Transmembrane</keyword>
<dbReference type="RefSeq" id="WP_306001767.1">
    <property type="nucleotide sequence ID" value="NZ_JASNFN010000041.1"/>
</dbReference>
<dbReference type="InterPro" id="IPR013416">
    <property type="entry name" value="CHP02587_IM"/>
</dbReference>
<feature type="transmembrane region" description="Helical" evidence="1">
    <location>
        <begin position="169"/>
        <end position="191"/>
    </location>
</feature>